<evidence type="ECO:0000313" key="4">
    <source>
        <dbReference type="Proteomes" id="UP000007431"/>
    </source>
</evidence>
<evidence type="ECO:0000256" key="1">
    <source>
        <dbReference type="SAM" id="Coils"/>
    </source>
</evidence>
<accession>D8Q6K2</accession>
<gene>
    <name evidence="3" type="ORF">SCHCODRAFT_235710</name>
</gene>
<evidence type="ECO:0000256" key="2">
    <source>
        <dbReference type="SAM" id="MobiDB-lite"/>
    </source>
</evidence>
<dbReference type="EMBL" id="GL377307">
    <property type="protein sequence ID" value="EFI96652.1"/>
    <property type="molecule type" value="Genomic_DNA"/>
</dbReference>
<feature type="compositionally biased region" description="Polar residues" evidence="2">
    <location>
        <begin position="421"/>
        <end position="436"/>
    </location>
</feature>
<dbReference type="KEGG" id="scm:SCHCO_02600150"/>
<feature type="region of interest" description="Disordered" evidence="2">
    <location>
        <begin position="262"/>
        <end position="294"/>
    </location>
</feature>
<sequence>MERLSRQFSCTSIGDLEEFDKARKEADKARKEAKEKAKREAEAAANAVEEEILGAGTQEDRSTTPTPIPGRHRAPTSARHGAQPNAHLPPRSRKAQVGDYAAAAQADGAATEIEDNGSDTEMEEDDRPRLTSETSFPRLTSHTNLTASNMTPEEQRALAAELRRGLFGPDADAPNAQLTGDAQLTADAQVSGDAQRTAEQRQALKDAALLPARLRNRGIRDEWRRAVPEEERAKGWSQTTKLAAWEKRAAGVDASLAAGVGAGASTSKPISTASNKPPSSQAPCSTRISKPLGGTTRAARGVEVPREVGVPRQVDIQPERGVPRGVEVSRGVVKASVGQARLIAAPPGVGCVPAAAAARRNAANETQSGAHPAQGGAPQAPTSIAQGTAPQPVQSSAPPHAHSTAPSVQPARPLAALAEASFSSTKTEIGSPTFSQHRLPPPLAPSTSAQAPPMPGQATTTILQVPRFFTRVPRSTVVHAPNLEQLAHLAQGPAPAQDGQPAPPLPPDVLLWKQRMVAAFLQHLAATRAAHAHELAAHEEVLRCRGAQIAAAQDMARAAIEQQRAALVREAAELEARKRELAEAMAHARQATLVEQQELAARRQACEQQEQALAQQQEALAQQHQMCEQWQQFYEQQQQAHEQQQQAYEQQQQLAYAHQHQYHEQQRWAYPPQQADAQQMQLVHAPQASTSAVQLPAPGYQDPQPAFAARWTVENQPTYADQPPATNSVTLNAWAPNLNAQDLSGVFNSWSRKQ</sequence>
<feature type="compositionally biased region" description="Polar residues" evidence="2">
    <location>
        <begin position="266"/>
        <end position="288"/>
    </location>
</feature>
<dbReference type="InParanoid" id="D8Q6K2"/>
<feature type="compositionally biased region" description="Low complexity" evidence="2">
    <location>
        <begin position="95"/>
        <end position="110"/>
    </location>
</feature>
<dbReference type="GeneID" id="9587129"/>
<dbReference type="RefSeq" id="XP_003031555.1">
    <property type="nucleotide sequence ID" value="XM_003031509.1"/>
</dbReference>
<feature type="coiled-coil region" evidence="1">
    <location>
        <begin position="557"/>
        <end position="654"/>
    </location>
</feature>
<feature type="compositionally biased region" description="Basic and acidic residues" evidence="2">
    <location>
        <begin position="19"/>
        <end position="42"/>
    </location>
</feature>
<keyword evidence="4" id="KW-1185">Reference proteome</keyword>
<feature type="region of interest" description="Disordered" evidence="2">
    <location>
        <begin position="362"/>
        <end position="457"/>
    </location>
</feature>
<feature type="region of interest" description="Disordered" evidence="2">
    <location>
        <begin position="1"/>
        <end position="152"/>
    </location>
</feature>
<feature type="compositionally biased region" description="Acidic residues" evidence="2">
    <location>
        <begin position="112"/>
        <end position="125"/>
    </location>
</feature>
<feature type="compositionally biased region" description="Polar residues" evidence="2">
    <location>
        <begin position="382"/>
        <end position="397"/>
    </location>
</feature>
<evidence type="ECO:0000313" key="3">
    <source>
        <dbReference type="EMBL" id="EFI96652.1"/>
    </source>
</evidence>
<dbReference type="VEuPathDB" id="FungiDB:SCHCODRAFT_02600150"/>
<dbReference type="OrthoDB" id="10566397at2759"/>
<proteinExistence type="predicted"/>
<dbReference type="AlphaFoldDB" id="D8Q6K2"/>
<keyword evidence="1" id="KW-0175">Coiled coil</keyword>
<organism evidence="4">
    <name type="scientific">Schizophyllum commune (strain H4-8 / FGSC 9210)</name>
    <name type="common">Split gill fungus</name>
    <dbReference type="NCBI Taxonomy" id="578458"/>
    <lineage>
        <taxon>Eukaryota</taxon>
        <taxon>Fungi</taxon>
        <taxon>Dikarya</taxon>
        <taxon>Basidiomycota</taxon>
        <taxon>Agaricomycotina</taxon>
        <taxon>Agaricomycetes</taxon>
        <taxon>Agaricomycetidae</taxon>
        <taxon>Agaricales</taxon>
        <taxon>Schizophyllaceae</taxon>
        <taxon>Schizophyllum</taxon>
    </lineage>
</organism>
<dbReference type="HOGENOM" id="CLU_369246_0_0_1"/>
<reference evidence="3 4" key="1">
    <citation type="journal article" date="2010" name="Nat. Biotechnol.">
        <title>Genome sequence of the model mushroom Schizophyllum commune.</title>
        <authorList>
            <person name="Ohm R.A."/>
            <person name="de Jong J.F."/>
            <person name="Lugones L.G."/>
            <person name="Aerts A."/>
            <person name="Kothe E."/>
            <person name="Stajich J.E."/>
            <person name="de Vries R.P."/>
            <person name="Record E."/>
            <person name="Levasseur A."/>
            <person name="Baker S.E."/>
            <person name="Bartholomew K.A."/>
            <person name="Coutinho P.M."/>
            <person name="Erdmann S."/>
            <person name="Fowler T.J."/>
            <person name="Gathman A.C."/>
            <person name="Lombard V."/>
            <person name="Henrissat B."/>
            <person name="Knabe N."/>
            <person name="Kuees U."/>
            <person name="Lilly W.W."/>
            <person name="Lindquist E."/>
            <person name="Lucas S."/>
            <person name="Magnuson J.K."/>
            <person name="Piumi F."/>
            <person name="Raudaskoski M."/>
            <person name="Salamov A."/>
            <person name="Schmutz J."/>
            <person name="Schwarze F.W.M.R."/>
            <person name="vanKuyk P.A."/>
            <person name="Horton J.S."/>
            <person name="Grigoriev I.V."/>
            <person name="Woesten H.A.B."/>
        </authorList>
    </citation>
    <scope>NUCLEOTIDE SEQUENCE [LARGE SCALE GENOMIC DNA]</scope>
    <source>
        <strain evidence="4">H4-8 / FGSC 9210</strain>
    </source>
</reference>
<name>D8Q6K2_SCHCM</name>
<dbReference type="Proteomes" id="UP000007431">
    <property type="component" value="Unassembled WGS sequence"/>
</dbReference>
<feature type="compositionally biased region" description="Low complexity" evidence="2">
    <location>
        <begin position="362"/>
        <end position="381"/>
    </location>
</feature>
<feature type="compositionally biased region" description="Polar residues" evidence="2">
    <location>
        <begin position="1"/>
        <end position="12"/>
    </location>
</feature>
<protein>
    <submittedName>
        <fullName evidence="3">Uncharacterized protein</fullName>
    </submittedName>
</protein>
<dbReference type="OMA" id="DVHEDIN"/>
<feature type="compositionally biased region" description="Polar residues" evidence="2">
    <location>
        <begin position="131"/>
        <end position="152"/>
    </location>
</feature>